<evidence type="ECO:0000313" key="2">
    <source>
        <dbReference type="EMBL" id="GBP54216.1"/>
    </source>
</evidence>
<keyword evidence="3" id="KW-1185">Reference proteome</keyword>
<organism evidence="2 3">
    <name type="scientific">Eumeta variegata</name>
    <name type="common">Bagworm moth</name>
    <name type="synonym">Eumeta japonica</name>
    <dbReference type="NCBI Taxonomy" id="151549"/>
    <lineage>
        <taxon>Eukaryota</taxon>
        <taxon>Metazoa</taxon>
        <taxon>Ecdysozoa</taxon>
        <taxon>Arthropoda</taxon>
        <taxon>Hexapoda</taxon>
        <taxon>Insecta</taxon>
        <taxon>Pterygota</taxon>
        <taxon>Neoptera</taxon>
        <taxon>Endopterygota</taxon>
        <taxon>Lepidoptera</taxon>
        <taxon>Glossata</taxon>
        <taxon>Ditrysia</taxon>
        <taxon>Tineoidea</taxon>
        <taxon>Psychidae</taxon>
        <taxon>Oiketicinae</taxon>
        <taxon>Eumeta</taxon>
    </lineage>
</organism>
<feature type="region of interest" description="Disordered" evidence="1">
    <location>
        <begin position="1"/>
        <end position="43"/>
    </location>
</feature>
<comment type="caution">
    <text evidence="2">The sequence shown here is derived from an EMBL/GenBank/DDBJ whole genome shotgun (WGS) entry which is preliminary data.</text>
</comment>
<accession>A0A4C1WRU6</accession>
<gene>
    <name evidence="2" type="ORF">EVAR_43241_1</name>
</gene>
<evidence type="ECO:0000313" key="3">
    <source>
        <dbReference type="Proteomes" id="UP000299102"/>
    </source>
</evidence>
<sequence>MEWGTKSRGKTSTGIENEIKGTDYLVDKPPTRKGRKTSAGPTGICVRRERVSCAGVGPSSREGVATAVAIAASSFYMTNSRTNARRGDEAN</sequence>
<protein>
    <submittedName>
        <fullName evidence="2">Uncharacterized protein</fullName>
    </submittedName>
</protein>
<dbReference type="AlphaFoldDB" id="A0A4C1WRU6"/>
<evidence type="ECO:0000256" key="1">
    <source>
        <dbReference type="SAM" id="MobiDB-lite"/>
    </source>
</evidence>
<proteinExistence type="predicted"/>
<dbReference type="Proteomes" id="UP000299102">
    <property type="component" value="Unassembled WGS sequence"/>
</dbReference>
<reference evidence="2 3" key="1">
    <citation type="journal article" date="2019" name="Commun. Biol.">
        <title>The bagworm genome reveals a unique fibroin gene that provides high tensile strength.</title>
        <authorList>
            <person name="Kono N."/>
            <person name="Nakamura H."/>
            <person name="Ohtoshi R."/>
            <person name="Tomita M."/>
            <person name="Numata K."/>
            <person name="Arakawa K."/>
        </authorList>
    </citation>
    <scope>NUCLEOTIDE SEQUENCE [LARGE SCALE GENOMIC DNA]</scope>
</reference>
<name>A0A4C1WRU6_EUMVA</name>
<feature type="compositionally biased region" description="Basic and acidic residues" evidence="1">
    <location>
        <begin position="17"/>
        <end position="30"/>
    </location>
</feature>
<dbReference type="EMBL" id="BGZK01000641">
    <property type="protein sequence ID" value="GBP54216.1"/>
    <property type="molecule type" value="Genomic_DNA"/>
</dbReference>